<keyword evidence="2" id="KW-1185">Reference proteome</keyword>
<comment type="caution">
    <text evidence="1">The sequence shown here is derived from an EMBL/GenBank/DDBJ whole genome shotgun (WGS) entry which is preliminary data.</text>
</comment>
<organism evidence="1 2">
    <name type="scientific">Catharanthus roseus</name>
    <name type="common">Madagascar periwinkle</name>
    <name type="synonym">Vinca rosea</name>
    <dbReference type="NCBI Taxonomy" id="4058"/>
    <lineage>
        <taxon>Eukaryota</taxon>
        <taxon>Viridiplantae</taxon>
        <taxon>Streptophyta</taxon>
        <taxon>Embryophyta</taxon>
        <taxon>Tracheophyta</taxon>
        <taxon>Spermatophyta</taxon>
        <taxon>Magnoliopsida</taxon>
        <taxon>eudicotyledons</taxon>
        <taxon>Gunneridae</taxon>
        <taxon>Pentapetalae</taxon>
        <taxon>asterids</taxon>
        <taxon>lamiids</taxon>
        <taxon>Gentianales</taxon>
        <taxon>Apocynaceae</taxon>
        <taxon>Rauvolfioideae</taxon>
        <taxon>Vinceae</taxon>
        <taxon>Catharanthinae</taxon>
        <taxon>Catharanthus</taxon>
    </lineage>
</organism>
<protein>
    <submittedName>
        <fullName evidence="1">Uncharacterized protein</fullName>
    </submittedName>
</protein>
<proteinExistence type="predicted"/>
<dbReference type="EMBL" id="CM044704">
    <property type="protein sequence ID" value="KAI5668623.1"/>
    <property type="molecule type" value="Genomic_DNA"/>
</dbReference>
<name>A0ACC0B7L8_CATRO</name>
<gene>
    <name evidence="1" type="ORF">M9H77_18476</name>
</gene>
<sequence>MPDKDSSGGGGTDFELTTKKFLRFLEKDVPSESKNDEKETKTNENGAIAKNSATYSTAIRKQRPTADGRPCLLSALGYADKGRLLKFQNFYNSVSWIQELNTLIQDFDLQLSDSKDELGRP</sequence>
<evidence type="ECO:0000313" key="2">
    <source>
        <dbReference type="Proteomes" id="UP001060085"/>
    </source>
</evidence>
<reference evidence="2" key="1">
    <citation type="journal article" date="2023" name="Nat. Plants">
        <title>Single-cell RNA sequencing provides a high-resolution roadmap for understanding the multicellular compartmentation of specialized metabolism.</title>
        <authorList>
            <person name="Sun S."/>
            <person name="Shen X."/>
            <person name="Li Y."/>
            <person name="Li Y."/>
            <person name="Wang S."/>
            <person name="Li R."/>
            <person name="Zhang H."/>
            <person name="Shen G."/>
            <person name="Guo B."/>
            <person name="Wei J."/>
            <person name="Xu J."/>
            <person name="St-Pierre B."/>
            <person name="Chen S."/>
            <person name="Sun C."/>
        </authorList>
    </citation>
    <scope>NUCLEOTIDE SEQUENCE [LARGE SCALE GENOMIC DNA]</scope>
</reference>
<accession>A0ACC0B7L8</accession>
<evidence type="ECO:0000313" key="1">
    <source>
        <dbReference type="EMBL" id="KAI5668623.1"/>
    </source>
</evidence>
<dbReference type="Proteomes" id="UP001060085">
    <property type="component" value="Linkage Group LG04"/>
</dbReference>